<organism evidence="1 2">
    <name type="scientific">Actinokineospora terrae</name>
    <dbReference type="NCBI Taxonomy" id="155974"/>
    <lineage>
        <taxon>Bacteria</taxon>
        <taxon>Bacillati</taxon>
        <taxon>Actinomycetota</taxon>
        <taxon>Actinomycetes</taxon>
        <taxon>Pseudonocardiales</taxon>
        <taxon>Pseudonocardiaceae</taxon>
        <taxon>Actinokineospora</taxon>
    </lineage>
</organism>
<evidence type="ECO:0000313" key="2">
    <source>
        <dbReference type="Proteomes" id="UP000199051"/>
    </source>
</evidence>
<keyword evidence="2" id="KW-1185">Reference proteome</keyword>
<dbReference type="Gene3D" id="3.40.50.720">
    <property type="entry name" value="NAD(P)-binding Rossmann-like Domain"/>
    <property type="match status" value="1"/>
</dbReference>
<proteinExistence type="predicted"/>
<accession>A0A1H9P869</accession>
<reference evidence="2" key="1">
    <citation type="submission" date="2016-10" db="EMBL/GenBank/DDBJ databases">
        <authorList>
            <person name="Varghese N."/>
            <person name="Submissions S."/>
        </authorList>
    </citation>
    <scope>NUCLEOTIDE SEQUENCE [LARGE SCALE GENOMIC DNA]</scope>
    <source>
        <strain evidence="2">DSM 44260</strain>
    </source>
</reference>
<dbReference type="InterPro" id="IPR052992">
    <property type="entry name" value="SDR_member_12"/>
</dbReference>
<dbReference type="Proteomes" id="UP000199051">
    <property type="component" value="Unassembled WGS sequence"/>
</dbReference>
<dbReference type="InterPro" id="IPR036291">
    <property type="entry name" value="NAD(P)-bd_dom_sf"/>
</dbReference>
<dbReference type="Pfam" id="PF00106">
    <property type="entry name" value="adh_short"/>
    <property type="match status" value="1"/>
</dbReference>
<name>A0A1H9P869_9PSEU</name>
<evidence type="ECO:0000313" key="1">
    <source>
        <dbReference type="EMBL" id="SER44494.1"/>
    </source>
</evidence>
<dbReference type="EMBL" id="FOGI01000003">
    <property type="protein sequence ID" value="SER44494.1"/>
    <property type="molecule type" value="Genomic_DNA"/>
</dbReference>
<sequence length="320" mass="34287">MSAATKILDTVLDRAVVPGYTKIGYELRSKFWAADPTPGALEGKTAVVTGANSGLGKATVAALAKLGAAVHLVVRDAAKGERARDEIAEDVPNAHLEIGECDVSNLASVREFAKAFTAQHGSLDVLVHNAGSLPPSRSETPEGNEVTLATHVLGPFLLTGLLREPLAAAKGRVVFVTSGGMYAARLHSDDPQYRKGEYKGGKAYARTKRMQVVLAEQWAQRLADAGVTVHSTHPGWADTPGVSGSLPGFNKVMGPLLRSPEQGADTVVWLAAADEPGHSTGGFWHDRRVRPTHYLPWQHDDPQDRKELWDLCVRETGLVI</sequence>
<dbReference type="PRINTS" id="PR00081">
    <property type="entry name" value="GDHRDH"/>
</dbReference>
<dbReference type="PANTHER" id="PTHR44656">
    <property type="entry name" value="DEHYDROGENASE/REDUCTASE SDR FAMILY MEMBER 12"/>
    <property type="match status" value="1"/>
</dbReference>
<dbReference type="PANTHER" id="PTHR44656:SF7">
    <property type="entry name" value="DEHYDROGENASE_REDUCTASE SDR FAMILY MEMBER 12"/>
    <property type="match status" value="1"/>
</dbReference>
<dbReference type="SUPFAM" id="SSF51735">
    <property type="entry name" value="NAD(P)-binding Rossmann-fold domains"/>
    <property type="match status" value="1"/>
</dbReference>
<dbReference type="STRING" id="155974.SAMN04487818_103340"/>
<dbReference type="InterPro" id="IPR002347">
    <property type="entry name" value="SDR_fam"/>
</dbReference>
<dbReference type="AlphaFoldDB" id="A0A1H9P869"/>
<gene>
    <name evidence="1" type="ORF">SAMN04487818_103340</name>
</gene>
<dbReference type="RefSeq" id="WP_092775769.1">
    <property type="nucleotide sequence ID" value="NZ_FOGI01000003.1"/>
</dbReference>
<protein>
    <submittedName>
        <fullName evidence="1">NAD(P)-dependent dehydrogenase, short-chain alcohol dehydrogenase family</fullName>
    </submittedName>
</protein>